<feature type="domain" description="Aldehyde dehydrogenase" evidence="4">
    <location>
        <begin position="20"/>
        <end position="473"/>
    </location>
</feature>
<dbReference type="PANTHER" id="PTHR11699">
    <property type="entry name" value="ALDEHYDE DEHYDROGENASE-RELATED"/>
    <property type="match status" value="1"/>
</dbReference>
<dbReference type="Pfam" id="PF00171">
    <property type="entry name" value="Aldedh"/>
    <property type="match status" value="1"/>
</dbReference>
<evidence type="ECO:0000259" key="4">
    <source>
        <dbReference type="Pfam" id="PF00171"/>
    </source>
</evidence>
<reference evidence="6" key="1">
    <citation type="submission" date="2023-07" db="EMBL/GenBank/DDBJ databases">
        <title>Molecular identification of indigenous halophilic bacteria isolated from red sea cost, biodegradation of synthetic dyes and assessment of degraded metabolite toxicity.</title>
        <authorList>
            <person name="Chaieb K."/>
            <person name="Altayb H.N."/>
        </authorList>
    </citation>
    <scope>NUCLEOTIDE SEQUENCE [LARGE SCALE GENOMIC DNA]</scope>
    <source>
        <strain evidence="6">K20</strain>
    </source>
</reference>
<dbReference type="Gene3D" id="3.40.605.10">
    <property type="entry name" value="Aldehyde Dehydrogenase, Chain A, domain 1"/>
    <property type="match status" value="1"/>
</dbReference>
<evidence type="ECO:0000313" key="5">
    <source>
        <dbReference type="EMBL" id="MCA2016421.1"/>
    </source>
</evidence>
<organism evidence="5 6">
    <name type="scientific">Vibrio tritonius</name>
    <dbReference type="NCBI Taxonomy" id="1435069"/>
    <lineage>
        <taxon>Bacteria</taxon>
        <taxon>Pseudomonadati</taxon>
        <taxon>Pseudomonadota</taxon>
        <taxon>Gammaproteobacteria</taxon>
        <taxon>Vibrionales</taxon>
        <taxon>Vibrionaceae</taxon>
        <taxon>Vibrio</taxon>
    </lineage>
</organism>
<dbReference type="Gene3D" id="3.40.309.10">
    <property type="entry name" value="Aldehyde Dehydrogenase, Chain A, domain 2"/>
    <property type="match status" value="1"/>
</dbReference>
<name>A0ABS7YL59_9VIBR</name>
<evidence type="ECO:0000256" key="1">
    <source>
        <dbReference type="ARBA" id="ARBA00023002"/>
    </source>
</evidence>
<proteinExistence type="inferred from homology"/>
<dbReference type="CDD" id="cd07092">
    <property type="entry name" value="ALDH_ABALDH-YdcW"/>
    <property type="match status" value="1"/>
</dbReference>
<dbReference type="InterPro" id="IPR016162">
    <property type="entry name" value="Ald_DH_N"/>
</dbReference>
<keyword evidence="1 3" id="KW-0560">Oxidoreductase</keyword>
<dbReference type="InterPro" id="IPR029510">
    <property type="entry name" value="Ald_DH_CS_GLU"/>
</dbReference>
<dbReference type="EMBL" id="JAIWIU010000058">
    <property type="protein sequence ID" value="MCA2016421.1"/>
    <property type="molecule type" value="Genomic_DNA"/>
</dbReference>
<evidence type="ECO:0000256" key="2">
    <source>
        <dbReference type="PROSITE-ProRule" id="PRU10007"/>
    </source>
</evidence>
<dbReference type="InterPro" id="IPR016161">
    <property type="entry name" value="Ald_DH/histidinol_DH"/>
</dbReference>
<dbReference type="NCBIfam" id="NF010000">
    <property type="entry name" value="PRK13473.1"/>
    <property type="match status" value="1"/>
</dbReference>
<dbReference type="EC" id="1.2.1.19" evidence="5"/>
<evidence type="ECO:0000313" key="6">
    <source>
        <dbReference type="Proteomes" id="UP001199044"/>
    </source>
</evidence>
<protein>
    <submittedName>
        <fullName evidence="5">Aminobutyraldehyde dehydrogenase</fullName>
        <ecNumber evidence="5">1.2.1.19</ecNumber>
    </submittedName>
</protein>
<accession>A0ABS7YL59</accession>
<dbReference type="RefSeq" id="WP_225250457.1">
    <property type="nucleotide sequence ID" value="NZ_JAIWIU010000058.1"/>
</dbReference>
<dbReference type="InterPro" id="IPR016160">
    <property type="entry name" value="Ald_DH_CS_CYS"/>
</dbReference>
<dbReference type="InterPro" id="IPR015590">
    <property type="entry name" value="Aldehyde_DH_dom"/>
</dbReference>
<feature type="active site" evidence="2">
    <location>
        <position position="250"/>
    </location>
</feature>
<dbReference type="Proteomes" id="UP001199044">
    <property type="component" value="Unassembled WGS sequence"/>
</dbReference>
<gene>
    <name evidence="5" type="ORF">LDJ79_09885</name>
</gene>
<dbReference type="InterPro" id="IPR015657">
    <property type="entry name" value="Aminobutyraldehyde_DH"/>
</dbReference>
<dbReference type="PROSITE" id="PS00687">
    <property type="entry name" value="ALDEHYDE_DEHYDR_GLU"/>
    <property type="match status" value="1"/>
</dbReference>
<dbReference type="InterPro" id="IPR016163">
    <property type="entry name" value="Ald_DH_C"/>
</dbReference>
<sequence length="477" mass="51144">MKYQLWINGEACDARNGAILSVENPATGEIIDTVPNAGCDDVNMAISSAKQAFEDGRWSKKTPGERAAILAKMADLIEARSEEFARIESEDTGKPYNLVSMGSDIPFAIDNLRFFASATRNMRGSASAEYTTGYSSILRKEPCGVAVGIAPWNYPFLMAIWKIGPALAAGCCSILKPAPTTPRTSLLLGAIAKEAGLPDGVLNILSGDNETGALLTAHPDVQMISLTGSCRTGKAIMKSAADTLKRVHLELGGKAPLIIFDDADIKKAAEKATIGGFLNSGQDCTAATRILVHESIYAKTVDALVQATKDFTIGSPFDADTKIGSMISHSQQQTVAGFVERAQQAGATVLIGGYIPERSGYYYAPTLLANVKQDSEVVQEEIFGPVMTIQSFKTDDEALTMANDVKYGLASSVFTKDINRAMRFSRELMFGTVWINDHLPLSSETPHGGFKQSGFGKDLSAEAINDYLVTKHVMVSL</sequence>
<evidence type="ECO:0000256" key="3">
    <source>
        <dbReference type="RuleBase" id="RU003345"/>
    </source>
</evidence>
<comment type="similarity">
    <text evidence="3">Belongs to the aldehyde dehydrogenase family.</text>
</comment>
<dbReference type="GO" id="GO:0019145">
    <property type="term" value="F:aminobutyraldehyde dehydrogenase (NAD+) activity"/>
    <property type="evidence" value="ECO:0007669"/>
    <property type="project" value="UniProtKB-EC"/>
</dbReference>
<dbReference type="SUPFAM" id="SSF53720">
    <property type="entry name" value="ALDH-like"/>
    <property type="match status" value="1"/>
</dbReference>
<keyword evidence="6" id="KW-1185">Reference proteome</keyword>
<dbReference type="PROSITE" id="PS00070">
    <property type="entry name" value="ALDEHYDE_DEHYDR_CYS"/>
    <property type="match status" value="1"/>
</dbReference>
<comment type="caution">
    <text evidence="5">The sequence shown here is derived from an EMBL/GenBank/DDBJ whole genome shotgun (WGS) entry which is preliminary data.</text>
</comment>